<dbReference type="PANTHER" id="PTHR30363">
    <property type="entry name" value="HTH-TYPE TRANSCRIPTIONAL REGULATOR SRLR-RELATED"/>
    <property type="match status" value="1"/>
</dbReference>
<dbReference type="InterPro" id="IPR036390">
    <property type="entry name" value="WH_DNA-bd_sf"/>
</dbReference>
<dbReference type="InterPro" id="IPR018356">
    <property type="entry name" value="Tscrpt_reg_HTH_DeoR_CS"/>
</dbReference>
<dbReference type="OrthoDB" id="9797223at2"/>
<evidence type="ECO:0000256" key="2">
    <source>
        <dbReference type="ARBA" id="ARBA00023125"/>
    </source>
</evidence>
<protein>
    <submittedName>
        <fullName evidence="5">Transcriptional regulator, DeoR family</fullName>
    </submittedName>
</protein>
<dbReference type="STRING" id="1079859.SAMN04515674_102387"/>
<dbReference type="PROSITE" id="PS51000">
    <property type="entry name" value="HTH_DEOR_2"/>
    <property type="match status" value="1"/>
</dbReference>
<reference evidence="5 6" key="1">
    <citation type="submission" date="2016-10" db="EMBL/GenBank/DDBJ databases">
        <authorList>
            <person name="de Groot N.N."/>
        </authorList>
    </citation>
    <scope>NUCLEOTIDE SEQUENCE [LARGE SCALE GENOMIC DNA]</scope>
    <source>
        <strain evidence="6">E92,LMG 26720,CCM 7988</strain>
    </source>
</reference>
<name>A0A1I5PB98_9BACT</name>
<dbReference type="SMART" id="SM00420">
    <property type="entry name" value="HTH_DEOR"/>
    <property type="match status" value="1"/>
</dbReference>
<dbReference type="InterPro" id="IPR014036">
    <property type="entry name" value="DeoR-like_C"/>
</dbReference>
<keyword evidence="1" id="KW-0805">Transcription regulation</keyword>
<evidence type="ECO:0000256" key="1">
    <source>
        <dbReference type="ARBA" id="ARBA00023015"/>
    </source>
</evidence>
<dbReference type="InterPro" id="IPR037171">
    <property type="entry name" value="NagB/RpiA_transferase-like"/>
</dbReference>
<dbReference type="AlphaFoldDB" id="A0A1I5PB98"/>
<dbReference type="InterPro" id="IPR036388">
    <property type="entry name" value="WH-like_DNA-bd_sf"/>
</dbReference>
<evidence type="ECO:0000259" key="4">
    <source>
        <dbReference type="PROSITE" id="PS51000"/>
    </source>
</evidence>
<keyword evidence="6" id="KW-1185">Reference proteome</keyword>
<dbReference type="Proteomes" id="UP000199306">
    <property type="component" value="Unassembled WGS sequence"/>
</dbReference>
<dbReference type="PANTHER" id="PTHR30363:SF44">
    <property type="entry name" value="AGA OPERON TRANSCRIPTIONAL REPRESSOR-RELATED"/>
    <property type="match status" value="1"/>
</dbReference>
<evidence type="ECO:0000256" key="3">
    <source>
        <dbReference type="ARBA" id="ARBA00023163"/>
    </source>
</evidence>
<proteinExistence type="predicted"/>
<dbReference type="RefSeq" id="WP_092013676.1">
    <property type="nucleotide sequence ID" value="NZ_FOXH01000002.1"/>
</dbReference>
<dbReference type="InterPro" id="IPR050313">
    <property type="entry name" value="Carb_Metab_HTH_regulators"/>
</dbReference>
<keyword evidence="3" id="KW-0804">Transcription</keyword>
<sequence length="250" mass="27591">MNFQERKQKILDLVEKEGSVDVKRLALHLDISEITIRRDLAILSEKGMIYRTHGGAMKLSLAHDPISFVQKSAVNADKKDYICQLAAKGIQEGDVIFMDCGSTVFRLCPFIRNMRIKVVTNSLPVMSQLLGSAVSVNFVGGEIDPERQAAHGIIATEHIRRYRANKAFLGVDGISLANGLSAASEKEAEITLSMSANSHETFLLCDSGKFEKDRYFPFAPLSLAQTLITDQEADAEIIESYKKAGLKVVK</sequence>
<evidence type="ECO:0000313" key="6">
    <source>
        <dbReference type="Proteomes" id="UP000199306"/>
    </source>
</evidence>
<evidence type="ECO:0000313" key="5">
    <source>
        <dbReference type="EMBL" id="SFP31382.1"/>
    </source>
</evidence>
<dbReference type="SUPFAM" id="SSF100950">
    <property type="entry name" value="NagB/RpiA/CoA transferase-like"/>
    <property type="match status" value="1"/>
</dbReference>
<dbReference type="Pfam" id="PF08220">
    <property type="entry name" value="HTH_DeoR"/>
    <property type="match status" value="1"/>
</dbReference>
<keyword evidence="2" id="KW-0238">DNA-binding</keyword>
<dbReference type="GO" id="GO:0003677">
    <property type="term" value="F:DNA binding"/>
    <property type="evidence" value="ECO:0007669"/>
    <property type="project" value="UniProtKB-KW"/>
</dbReference>
<dbReference type="PRINTS" id="PR00037">
    <property type="entry name" value="HTHLACR"/>
</dbReference>
<dbReference type="EMBL" id="FOXH01000002">
    <property type="protein sequence ID" value="SFP31382.1"/>
    <property type="molecule type" value="Genomic_DNA"/>
</dbReference>
<gene>
    <name evidence="5" type="ORF">SAMN04515674_102387</name>
</gene>
<accession>A0A1I5PB98</accession>
<dbReference type="SUPFAM" id="SSF46785">
    <property type="entry name" value="Winged helix' DNA-binding domain"/>
    <property type="match status" value="1"/>
</dbReference>
<dbReference type="Pfam" id="PF00455">
    <property type="entry name" value="DeoRC"/>
    <property type="match status" value="1"/>
</dbReference>
<feature type="domain" description="HTH deoR-type" evidence="4">
    <location>
        <begin position="3"/>
        <end position="58"/>
    </location>
</feature>
<organism evidence="5 6">
    <name type="scientific">Pseudarcicella hirudinis</name>
    <dbReference type="NCBI Taxonomy" id="1079859"/>
    <lineage>
        <taxon>Bacteria</taxon>
        <taxon>Pseudomonadati</taxon>
        <taxon>Bacteroidota</taxon>
        <taxon>Cytophagia</taxon>
        <taxon>Cytophagales</taxon>
        <taxon>Flectobacillaceae</taxon>
        <taxon>Pseudarcicella</taxon>
    </lineage>
</organism>
<dbReference type="GO" id="GO:0003700">
    <property type="term" value="F:DNA-binding transcription factor activity"/>
    <property type="evidence" value="ECO:0007669"/>
    <property type="project" value="InterPro"/>
</dbReference>
<dbReference type="PROSITE" id="PS00894">
    <property type="entry name" value="HTH_DEOR_1"/>
    <property type="match status" value="1"/>
</dbReference>
<dbReference type="Gene3D" id="1.10.10.10">
    <property type="entry name" value="Winged helix-like DNA-binding domain superfamily/Winged helix DNA-binding domain"/>
    <property type="match status" value="1"/>
</dbReference>
<dbReference type="InterPro" id="IPR001034">
    <property type="entry name" value="DeoR_HTH"/>
</dbReference>
<dbReference type="SMART" id="SM01134">
    <property type="entry name" value="DeoRC"/>
    <property type="match status" value="1"/>
</dbReference>